<dbReference type="EMBL" id="BAABFU010000001">
    <property type="protein sequence ID" value="GAA4346386.1"/>
    <property type="molecule type" value="Genomic_DNA"/>
</dbReference>
<gene>
    <name evidence="1" type="ORF">GCM10023150_07710</name>
</gene>
<comment type="caution">
    <text evidence="1">The sequence shown here is derived from an EMBL/GenBank/DDBJ whole genome shotgun (WGS) entry which is preliminary data.</text>
</comment>
<sequence length="187" mass="22094">MKRILNIVPNENWQLIIEFIGSEYRLLNTYLPRDEFNWGDLAYPQHMKRYVFTPEKIIWEFGGELNAEYLYEKSVKVDKKDLESEYLRLGYKNQAPTKEDKRHHVYYVYLRPFTKQLFSLGESIGGGHAERGGGRAYSYEELLLDSQWQQHFELSGCSWAIPIIKRQGDRSSVMADLIDEARYRNGL</sequence>
<organism evidence="1 2">
    <name type="scientific">Kangiella taiwanensis</name>
    <dbReference type="NCBI Taxonomy" id="1079179"/>
    <lineage>
        <taxon>Bacteria</taxon>
        <taxon>Pseudomonadati</taxon>
        <taxon>Pseudomonadota</taxon>
        <taxon>Gammaproteobacteria</taxon>
        <taxon>Kangiellales</taxon>
        <taxon>Kangiellaceae</taxon>
        <taxon>Kangiella</taxon>
    </lineage>
</organism>
<evidence type="ECO:0000313" key="1">
    <source>
        <dbReference type="EMBL" id="GAA4346386.1"/>
    </source>
</evidence>
<proteinExistence type="predicted"/>
<protein>
    <submittedName>
        <fullName evidence="1">Uncharacterized protein</fullName>
    </submittedName>
</protein>
<dbReference type="RefSeq" id="WP_223576911.1">
    <property type="nucleotide sequence ID" value="NZ_BAABFU010000001.1"/>
</dbReference>
<evidence type="ECO:0000313" key="2">
    <source>
        <dbReference type="Proteomes" id="UP001501294"/>
    </source>
</evidence>
<keyword evidence="2" id="KW-1185">Reference proteome</keyword>
<reference evidence="2" key="1">
    <citation type="journal article" date="2019" name="Int. J. Syst. Evol. Microbiol.">
        <title>The Global Catalogue of Microorganisms (GCM) 10K type strain sequencing project: providing services to taxonomists for standard genome sequencing and annotation.</title>
        <authorList>
            <consortium name="The Broad Institute Genomics Platform"/>
            <consortium name="The Broad Institute Genome Sequencing Center for Infectious Disease"/>
            <person name="Wu L."/>
            <person name="Ma J."/>
        </authorList>
    </citation>
    <scope>NUCLEOTIDE SEQUENCE [LARGE SCALE GENOMIC DNA]</scope>
    <source>
        <strain evidence="2">JCM 17727</strain>
    </source>
</reference>
<name>A0ABP8HWX5_9GAMM</name>
<dbReference type="Proteomes" id="UP001501294">
    <property type="component" value="Unassembled WGS sequence"/>
</dbReference>
<accession>A0ABP8HWX5</accession>